<comment type="caution">
    <text evidence="1">The sequence shown here is derived from an EMBL/GenBank/DDBJ whole genome shotgun (WGS) entry which is preliminary data.</text>
</comment>
<keyword evidence="2" id="KW-1185">Reference proteome</keyword>
<sequence>MGTRALRAPATMFSWVASELWALSGLMDANAAAVCFSLTASGGSTAPMLTARSGSVASSQRPIQPVETGSAGDAVCQMSMDRKWLWSGFG</sequence>
<dbReference type="Proteomes" id="UP000077342">
    <property type="component" value="Unassembled WGS sequence"/>
</dbReference>
<dbReference type="AlphaFoldDB" id="A0A164DWD0"/>
<dbReference type="EMBL" id="LWCI01000044">
    <property type="protein sequence ID" value="KZS66630.1"/>
    <property type="molecule type" value="Genomic_DNA"/>
</dbReference>
<reference evidence="2" key="1">
    <citation type="submission" date="2016-04" db="EMBL/GenBank/DDBJ databases">
        <authorList>
            <person name="Strapagiel D."/>
            <person name="Borowka P."/>
            <person name="Marciniak B."/>
            <person name="Bakula Z."/>
            <person name="Van Ingen J."/>
            <person name="Safianowska A."/>
            <person name="Dziadek J."/>
            <person name="Jagielski T."/>
        </authorList>
    </citation>
    <scope>NUCLEOTIDE SEQUENCE [LARGE SCALE GENOMIC DNA]</scope>
    <source>
        <strain evidence="2">1010001458</strain>
    </source>
</reference>
<accession>A0A164DWD0</accession>
<gene>
    <name evidence="1" type="ORF">A4G28_16325</name>
</gene>
<proteinExistence type="predicted"/>
<organism evidence="1 2">
    <name type="scientific">Mycobacterium ostraviense</name>
    <dbReference type="NCBI Taxonomy" id="2738409"/>
    <lineage>
        <taxon>Bacteria</taxon>
        <taxon>Bacillati</taxon>
        <taxon>Actinomycetota</taxon>
        <taxon>Actinomycetes</taxon>
        <taxon>Mycobacteriales</taxon>
        <taxon>Mycobacteriaceae</taxon>
        <taxon>Mycobacterium</taxon>
    </lineage>
</organism>
<evidence type="ECO:0000313" key="2">
    <source>
        <dbReference type="Proteomes" id="UP000077342"/>
    </source>
</evidence>
<name>A0A164DWD0_9MYCO</name>
<evidence type="ECO:0000313" key="1">
    <source>
        <dbReference type="EMBL" id="KZS66630.1"/>
    </source>
</evidence>
<protein>
    <submittedName>
        <fullName evidence="1">Uncharacterized protein</fullName>
    </submittedName>
</protein>